<comment type="subcellular location">
    <subcellularLocation>
        <location evidence="1">Nucleus</location>
    </subcellularLocation>
</comment>
<dbReference type="SUPFAM" id="SSF48452">
    <property type="entry name" value="TPR-like"/>
    <property type="match status" value="2"/>
</dbReference>
<keyword evidence="2" id="KW-0507">mRNA processing</keyword>
<evidence type="ECO:0000313" key="9">
    <source>
        <dbReference type="Proteomes" id="UP001608902"/>
    </source>
</evidence>
<keyword evidence="5" id="KW-0539">Nucleus</keyword>
<evidence type="ECO:0000256" key="2">
    <source>
        <dbReference type="ARBA" id="ARBA00022664"/>
    </source>
</evidence>
<dbReference type="InterPro" id="IPR011990">
    <property type="entry name" value="TPR-like_helical_dom_sf"/>
</dbReference>
<dbReference type="GO" id="GO:0006397">
    <property type="term" value="P:mRNA processing"/>
    <property type="evidence" value="ECO:0007669"/>
    <property type="project" value="UniProtKB-KW"/>
</dbReference>
<dbReference type="Gene3D" id="1.25.40.10">
    <property type="entry name" value="Tetratricopeptide repeat domain"/>
    <property type="match status" value="2"/>
</dbReference>
<evidence type="ECO:0000256" key="7">
    <source>
        <dbReference type="SAM" id="MobiDB-lite"/>
    </source>
</evidence>
<dbReference type="FunFam" id="1.25.40.10:FF:000091">
    <property type="entry name" value="Pre-mRNA-processing factor 39"/>
    <property type="match status" value="1"/>
</dbReference>
<evidence type="ECO:0000256" key="3">
    <source>
        <dbReference type="ARBA" id="ARBA00022737"/>
    </source>
</evidence>
<evidence type="ECO:0000256" key="5">
    <source>
        <dbReference type="ARBA" id="ARBA00023242"/>
    </source>
</evidence>
<evidence type="ECO:0000256" key="6">
    <source>
        <dbReference type="ARBA" id="ARBA00038019"/>
    </source>
</evidence>
<gene>
    <name evidence="8" type="ORF">AB6A40_009886</name>
</gene>
<dbReference type="InterPro" id="IPR003107">
    <property type="entry name" value="HAT"/>
</dbReference>
<feature type="region of interest" description="Disordered" evidence="7">
    <location>
        <begin position="1"/>
        <end position="59"/>
    </location>
</feature>
<accession>A0ABD6F1G0</accession>
<keyword evidence="3" id="KW-0677">Repeat</keyword>
<dbReference type="Pfam" id="PF23241">
    <property type="entry name" value="HAT_PRP39_C"/>
    <property type="match status" value="1"/>
</dbReference>
<comment type="similarity">
    <text evidence="6">Belongs to the PRP39 family.</text>
</comment>
<evidence type="ECO:0000313" key="8">
    <source>
        <dbReference type="EMBL" id="MFH4983177.1"/>
    </source>
</evidence>
<dbReference type="EMBL" id="JBGFUD010011353">
    <property type="protein sequence ID" value="MFH4983177.1"/>
    <property type="molecule type" value="Genomic_DNA"/>
</dbReference>
<dbReference type="PANTHER" id="PTHR17204">
    <property type="entry name" value="PRE-MRNA PROCESSING PROTEIN PRP39-RELATED"/>
    <property type="match status" value="1"/>
</dbReference>
<dbReference type="GO" id="GO:0008380">
    <property type="term" value="P:RNA splicing"/>
    <property type="evidence" value="ECO:0007669"/>
    <property type="project" value="UniProtKB-KW"/>
</dbReference>
<protein>
    <recommendedName>
        <fullName evidence="10">Pre-mRNA-processing factor 39</fullName>
    </recommendedName>
</protein>
<comment type="caution">
    <text evidence="8">The sequence shown here is derived from an EMBL/GenBank/DDBJ whole genome shotgun (WGS) entry which is preliminary data.</text>
</comment>
<evidence type="ECO:0000256" key="4">
    <source>
        <dbReference type="ARBA" id="ARBA00023187"/>
    </source>
</evidence>
<organism evidence="8 9">
    <name type="scientific">Gnathostoma spinigerum</name>
    <dbReference type="NCBI Taxonomy" id="75299"/>
    <lineage>
        <taxon>Eukaryota</taxon>
        <taxon>Metazoa</taxon>
        <taxon>Ecdysozoa</taxon>
        <taxon>Nematoda</taxon>
        <taxon>Chromadorea</taxon>
        <taxon>Rhabditida</taxon>
        <taxon>Spirurina</taxon>
        <taxon>Gnathostomatomorpha</taxon>
        <taxon>Gnathostomatoidea</taxon>
        <taxon>Gnathostomatidae</taxon>
        <taxon>Gnathostoma</taxon>
    </lineage>
</organism>
<dbReference type="SMART" id="SM00386">
    <property type="entry name" value="HAT"/>
    <property type="match status" value="3"/>
</dbReference>
<dbReference type="AlphaFoldDB" id="A0ABD6F1G0"/>
<evidence type="ECO:0008006" key="10">
    <source>
        <dbReference type="Google" id="ProtNLM"/>
    </source>
</evidence>
<feature type="compositionally biased region" description="Basic and acidic residues" evidence="7">
    <location>
        <begin position="46"/>
        <end position="59"/>
    </location>
</feature>
<keyword evidence="9" id="KW-1185">Reference proteome</keyword>
<dbReference type="PANTHER" id="PTHR17204:SF5">
    <property type="entry name" value="PRE-MRNA-PROCESSING FACTOR 39"/>
    <property type="match status" value="1"/>
</dbReference>
<feature type="compositionally biased region" description="Basic and acidic residues" evidence="7">
    <location>
        <begin position="24"/>
        <end position="33"/>
    </location>
</feature>
<sequence length="406" mass="49338">MELDMGRDHDNESKSRSRSRSHSHSLEARDGRSRSRYRTRSRSRSRSHDRDYYYERERHSRSRSDEESNSLRAYWKPVKDDPSNFEAWTQLLHYIEQLDETKAAREAYDEFLKRYPFCYGYWRKYAEFERRHKHYERSVKVYEYGVSAIQLSVDLWLHYIAFIREIVQHQENSIEKTRVLYNRALEACGLEFRSDKLWEEYISWELNNNEPNRVGLLYDQLLSIPTLMYSNHFGRYQAFVNSNEPDQVVNQEEYNEILKKAQEDLKKAQPTELYIEEEFIDESPPDCIPENGEEPPRKVIFRRKHSEDALRIMRQEIIERRRKKHVANEREVSRRWPFEENIKRSYFHVKPLETAQLRNWHDYLNFEIENGDTHRTIILFERCVIACAMYEEMWTKVGCSTFFADT</sequence>
<feature type="compositionally biased region" description="Basic residues" evidence="7">
    <location>
        <begin position="34"/>
        <end position="45"/>
    </location>
</feature>
<dbReference type="GO" id="GO:0005634">
    <property type="term" value="C:nucleus"/>
    <property type="evidence" value="ECO:0007669"/>
    <property type="project" value="UniProtKB-SubCell"/>
</dbReference>
<dbReference type="Pfam" id="PF23240">
    <property type="entry name" value="HAT_PRP39_N"/>
    <property type="match status" value="1"/>
</dbReference>
<dbReference type="Proteomes" id="UP001608902">
    <property type="component" value="Unassembled WGS sequence"/>
</dbReference>
<reference evidence="8 9" key="1">
    <citation type="submission" date="2024-08" db="EMBL/GenBank/DDBJ databases">
        <title>Gnathostoma spinigerum genome.</title>
        <authorList>
            <person name="Gonzalez-Bertolin B."/>
            <person name="Monzon S."/>
            <person name="Zaballos A."/>
            <person name="Jimenez P."/>
            <person name="Dekumyoy P."/>
            <person name="Varona S."/>
            <person name="Cuesta I."/>
            <person name="Sumanam S."/>
            <person name="Adisakwattana P."/>
            <person name="Gasser R.B."/>
            <person name="Hernandez-Gonzalez A."/>
            <person name="Young N.D."/>
            <person name="Perteguer M.J."/>
        </authorList>
    </citation>
    <scope>NUCLEOTIDE SEQUENCE [LARGE SCALE GENOMIC DNA]</scope>
    <source>
        <strain evidence="8">AL3</strain>
        <tissue evidence="8">Liver</tissue>
    </source>
</reference>
<dbReference type="InterPro" id="IPR059164">
    <property type="entry name" value="HAT_PRP39_C"/>
</dbReference>
<name>A0ABD6F1G0_9BILA</name>
<keyword evidence="4" id="KW-0508">mRNA splicing</keyword>
<proteinExistence type="inferred from homology"/>
<evidence type="ECO:0000256" key="1">
    <source>
        <dbReference type="ARBA" id="ARBA00004123"/>
    </source>
</evidence>
<feature type="compositionally biased region" description="Basic and acidic residues" evidence="7">
    <location>
        <begin position="1"/>
        <end position="15"/>
    </location>
</feature>